<evidence type="ECO:0000313" key="1">
    <source>
        <dbReference type="EMBL" id="CRG93931.1"/>
    </source>
</evidence>
<feature type="non-terminal residue" evidence="1">
    <location>
        <position position="1"/>
    </location>
</feature>
<sequence length="18" mass="2203">VHQNFMKTNLLENHEDSF</sequence>
<comment type="caution">
    <text evidence="1">The sequence shown here is derived from an EMBL/GenBank/DDBJ whole genome shotgun (WGS) entry which is preliminary data.</text>
</comment>
<keyword evidence="2" id="KW-1185">Reference proteome</keyword>
<accession>A0A1J1GSA5</accession>
<dbReference type="VEuPathDB" id="PlasmoDB:PGAL8A_00164000"/>
<dbReference type="AlphaFoldDB" id="A0A1J1GSA5"/>
<dbReference type="GeneID" id="39730165"/>
<protein>
    <submittedName>
        <fullName evidence="1">Uncharacterized protein</fullName>
    </submittedName>
</protein>
<dbReference type="EMBL" id="CVMV01000019">
    <property type="protein sequence ID" value="CRG93931.1"/>
    <property type="molecule type" value="Genomic_DNA"/>
</dbReference>
<evidence type="ECO:0000313" key="2">
    <source>
        <dbReference type="Proteomes" id="UP000220797"/>
    </source>
</evidence>
<dbReference type="Proteomes" id="UP000220797">
    <property type="component" value="Unassembled WGS sequence"/>
</dbReference>
<reference evidence="1" key="1">
    <citation type="submission" date="2015-04" db="EMBL/GenBank/DDBJ databases">
        <authorList>
            <consortium name="Pathogen Informatics"/>
        </authorList>
    </citation>
    <scope>NUCLEOTIDE SEQUENCE [LARGE SCALE GENOMIC DNA]</scope>
    <source>
        <strain evidence="1">8A</strain>
    </source>
</reference>
<gene>
    <name evidence="1" type="ORF">PGAL8A_00164000</name>
</gene>
<proteinExistence type="predicted"/>
<name>A0A1J1GSA5_PLAGA</name>
<dbReference type="RefSeq" id="XP_028526752.1">
    <property type="nucleotide sequence ID" value="XM_028675196.1"/>
</dbReference>
<organism evidence="1 2">
    <name type="scientific">Plasmodium gallinaceum</name>
    <dbReference type="NCBI Taxonomy" id="5849"/>
    <lineage>
        <taxon>Eukaryota</taxon>
        <taxon>Sar</taxon>
        <taxon>Alveolata</taxon>
        <taxon>Apicomplexa</taxon>
        <taxon>Aconoidasida</taxon>
        <taxon>Haemosporida</taxon>
        <taxon>Plasmodiidae</taxon>
        <taxon>Plasmodium</taxon>
        <taxon>Plasmodium (Haemamoeba)</taxon>
    </lineage>
</organism>